<feature type="compositionally biased region" description="Polar residues" evidence="1">
    <location>
        <begin position="43"/>
        <end position="57"/>
    </location>
</feature>
<keyword evidence="3" id="KW-1185">Reference proteome</keyword>
<dbReference type="OrthoDB" id="2590867at2759"/>
<evidence type="ECO:0000313" key="3">
    <source>
        <dbReference type="Proteomes" id="UP000800093"/>
    </source>
</evidence>
<feature type="compositionally biased region" description="Basic and acidic residues" evidence="1">
    <location>
        <begin position="428"/>
        <end position="438"/>
    </location>
</feature>
<evidence type="ECO:0000256" key="1">
    <source>
        <dbReference type="SAM" id="MobiDB-lite"/>
    </source>
</evidence>
<feature type="compositionally biased region" description="Basic residues" evidence="1">
    <location>
        <begin position="801"/>
        <end position="810"/>
    </location>
</feature>
<protein>
    <submittedName>
        <fullName evidence="2">Uncharacterized protein</fullName>
    </submittedName>
</protein>
<feature type="compositionally biased region" description="Basic and acidic residues" evidence="1">
    <location>
        <begin position="619"/>
        <end position="635"/>
    </location>
</feature>
<feature type="region of interest" description="Disordered" evidence="1">
    <location>
        <begin position="1"/>
        <end position="265"/>
    </location>
</feature>
<feature type="compositionally biased region" description="Polar residues" evidence="1">
    <location>
        <begin position="324"/>
        <end position="338"/>
    </location>
</feature>
<feature type="compositionally biased region" description="Polar residues" evidence="1">
    <location>
        <begin position="229"/>
        <end position="246"/>
    </location>
</feature>
<feature type="compositionally biased region" description="Low complexity" evidence="1">
    <location>
        <begin position="141"/>
        <end position="152"/>
    </location>
</feature>
<feature type="compositionally biased region" description="Basic and acidic residues" evidence="1">
    <location>
        <begin position="311"/>
        <end position="323"/>
    </location>
</feature>
<feature type="compositionally biased region" description="Polar residues" evidence="1">
    <location>
        <begin position="542"/>
        <end position="555"/>
    </location>
</feature>
<dbReference type="EMBL" id="ML986695">
    <property type="protein sequence ID" value="KAF2259894.1"/>
    <property type="molecule type" value="Genomic_DNA"/>
</dbReference>
<feature type="compositionally biased region" description="Basic and acidic residues" evidence="1">
    <location>
        <begin position="475"/>
        <end position="501"/>
    </location>
</feature>
<feature type="compositionally biased region" description="Basic and acidic residues" evidence="1">
    <location>
        <begin position="118"/>
        <end position="140"/>
    </location>
</feature>
<feature type="compositionally biased region" description="Basic and acidic residues" evidence="1">
    <location>
        <begin position="160"/>
        <end position="174"/>
    </location>
</feature>
<dbReference type="PANTHER" id="PTHR39606">
    <property type="entry name" value="SURFACE PROTEIN, PUTATIVE-RELATED"/>
    <property type="match status" value="1"/>
</dbReference>
<comment type="caution">
    <text evidence="2">The sequence shown here is derived from an EMBL/GenBank/DDBJ whole genome shotgun (WGS) entry which is preliminary data.</text>
</comment>
<evidence type="ECO:0000313" key="2">
    <source>
        <dbReference type="EMBL" id="KAF2259894.1"/>
    </source>
</evidence>
<feature type="compositionally biased region" description="Low complexity" evidence="1">
    <location>
        <begin position="770"/>
        <end position="786"/>
    </location>
</feature>
<organism evidence="2 3">
    <name type="scientific">Lojkania enalia</name>
    <dbReference type="NCBI Taxonomy" id="147567"/>
    <lineage>
        <taxon>Eukaryota</taxon>
        <taxon>Fungi</taxon>
        <taxon>Dikarya</taxon>
        <taxon>Ascomycota</taxon>
        <taxon>Pezizomycotina</taxon>
        <taxon>Dothideomycetes</taxon>
        <taxon>Pleosporomycetidae</taxon>
        <taxon>Pleosporales</taxon>
        <taxon>Pleosporales incertae sedis</taxon>
        <taxon>Lojkania</taxon>
    </lineage>
</organism>
<feature type="region of interest" description="Disordered" evidence="1">
    <location>
        <begin position="278"/>
        <end position="370"/>
    </location>
</feature>
<feature type="compositionally biased region" description="Basic and acidic residues" evidence="1">
    <location>
        <begin position="285"/>
        <end position="294"/>
    </location>
</feature>
<feature type="region of interest" description="Disordered" evidence="1">
    <location>
        <begin position="647"/>
        <end position="842"/>
    </location>
</feature>
<dbReference type="AlphaFoldDB" id="A0A9P4K5J8"/>
<feature type="compositionally biased region" description="Basic and acidic residues" evidence="1">
    <location>
        <begin position="67"/>
        <end position="93"/>
    </location>
</feature>
<accession>A0A9P4K5J8</accession>
<sequence>MLLSSEQDRWSNPGRDTTLGAGIADVAGLTAHELTDRRKDKGSAQSEASSVYSTDTATGRIVGRSYDPPHDNISEPHYKQANHEPDVTTDADRSFPLAGSITSRKPTEKAPAIQHPPRTSEREPGTKDKDVGVSDGREALAEAAGTATAFSAIGRPQNESGHEHEHGGDGHSYDGQHYTNQNTPSSSQPIFTEGPHVTDTANRTDSRLHIPGEFPSPTPVEESSYPGFGQTTEAPTTSSGLNNLSGQADEALEEQPPKQTSAHYYGRDAALAGGIGTAGFGAYEAGRHHQREPTEITGEPMTSEASPYSAKKLDPRVDSKTRSLDQQQFDPSAPTASSPHGHLDDKDIVQQTTSSQHEGLETGEPENHCSRNAALVGTEAVAAGSLYAARQHEDKPDSGPASGTIGPHKSNIANVLDPRAQPDPALQKYHEAGPKPKDPATGTVGPHKSNIANMVDPRVQPQPEKQKGHTTTGPHESDTLNRLDPRIDARSQPESKHHYGRDTAITGSMGAAAYGAYEASKRPSNQAPRNLLETGKAYDENPVTQPTASMNNQRYDPTAPGAHDPSQYSQHHYGTDAAIVRGAGAVGVGAYAVSRQNDGASNGQGFEKLPTTYQPYTHQRYDSVQDPQKHDRRDTVAMASAEYQSWKHEAEKAEEDPLVQQQAHAREIKTQRKVEQKEFQHQQKEEQKAFDKMQKEAKKQRAMIEKEMAKEEERQRKAAERADKDEEGKEKKHYLLSFLHRDKKDKKDRDQDEMSESSSPSREEQEHEQSPTTPRSQASASASPPLSREEDTGSEGLDRKGRNKLRKSPPRGHPAREAMERAKYGEGAEDEHWGTDGRIGGE</sequence>
<name>A0A9P4K5J8_9PLEO</name>
<gene>
    <name evidence="2" type="ORF">CC78DRAFT_43764</name>
</gene>
<feature type="compositionally biased region" description="Basic and acidic residues" evidence="1">
    <location>
        <begin position="739"/>
        <end position="752"/>
    </location>
</feature>
<dbReference type="Proteomes" id="UP000800093">
    <property type="component" value="Unassembled WGS sequence"/>
</dbReference>
<feature type="compositionally biased region" description="Basic and acidic residues" evidence="1">
    <location>
        <begin position="787"/>
        <end position="800"/>
    </location>
</feature>
<reference evidence="3" key="1">
    <citation type="journal article" date="2020" name="Stud. Mycol.">
        <title>101 Dothideomycetes genomes: A test case for predicting lifestyles and emergence of pathogens.</title>
        <authorList>
            <person name="Haridas S."/>
            <person name="Albert R."/>
            <person name="Binder M."/>
            <person name="Bloem J."/>
            <person name="LaButti K."/>
            <person name="Salamov A."/>
            <person name="Andreopoulos B."/>
            <person name="Baker S."/>
            <person name="Barry K."/>
            <person name="Bills G."/>
            <person name="Bluhm B."/>
            <person name="Cannon C."/>
            <person name="Castanera R."/>
            <person name="Culley D."/>
            <person name="Daum C."/>
            <person name="Ezra D."/>
            <person name="Gonzalez J."/>
            <person name="Henrissat B."/>
            <person name="Kuo A."/>
            <person name="Liang C."/>
            <person name="Lipzen A."/>
            <person name="Lutzoni F."/>
            <person name="Magnuson J."/>
            <person name="Mondo S."/>
            <person name="Nolan M."/>
            <person name="Ohm R."/>
            <person name="Pangilinan J."/>
            <person name="Park H.-J."/>
            <person name="Ramirez L."/>
            <person name="Alfaro M."/>
            <person name="Sun H."/>
            <person name="Tritt A."/>
            <person name="Yoshinaga Y."/>
            <person name="Zwiers L.-H."/>
            <person name="Turgeon B."/>
            <person name="Goodwin S."/>
            <person name="Spatafora J."/>
            <person name="Crous P."/>
            <person name="Grigoriev I."/>
        </authorList>
    </citation>
    <scope>NUCLEOTIDE SEQUENCE [LARGE SCALE GENOMIC DNA]</scope>
    <source>
        <strain evidence="3">CBS 304.66</strain>
    </source>
</reference>
<feature type="compositionally biased region" description="Basic and acidic residues" evidence="1">
    <location>
        <begin position="664"/>
        <end position="730"/>
    </location>
</feature>
<proteinExistence type="predicted"/>
<feature type="region of interest" description="Disordered" evidence="1">
    <location>
        <begin position="516"/>
        <end position="575"/>
    </location>
</feature>
<feature type="compositionally biased region" description="Polar residues" evidence="1">
    <location>
        <begin position="177"/>
        <end position="190"/>
    </location>
</feature>
<dbReference type="PANTHER" id="PTHR39606:SF1">
    <property type="entry name" value="CELL SURFACE PROTEIN"/>
    <property type="match status" value="1"/>
</dbReference>
<feature type="region of interest" description="Disordered" evidence="1">
    <location>
        <begin position="619"/>
        <end position="638"/>
    </location>
</feature>
<feature type="region of interest" description="Disordered" evidence="1">
    <location>
        <begin position="385"/>
        <end position="504"/>
    </location>
</feature>
<feature type="compositionally biased region" description="Basic and acidic residues" evidence="1">
    <location>
        <begin position="814"/>
        <end position="842"/>
    </location>
</feature>
<feature type="compositionally biased region" description="Basic and acidic residues" evidence="1">
    <location>
        <begin position="33"/>
        <end position="42"/>
    </location>
</feature>